<reference evidence="1 2" key="1">
    <citation type="journal article" date="2018" name="Nat. Biotechnol.">
        <title>A standardized bacterial taxonomy based on genome phylogeny substantially revises the tree of life.</title>
        <authorList>
            <person name="Parks D.H."/>
            <person name="Chuvochina M."/>
            <person name="Waite D.W."/>
            <person name="Rinke C."/>
            <person name="Skarshewski A."/>
            <person name="Chaumeil P.A."/>
            <person name="Hugenholtz P."/>
        </authorList>
    </citation>
    <scope>NUCLEOTIDE SEQUENCE [LARGE SCALE GENOMIC DNA]</scope>
    <source>
        <strain evidence="1">UBA9169</strain>
    </source>
</reference>
<dbReference type="RefSeq" id="WP_009814157.1">
    <property type="nucleotide sequence ID" value="NZ_CAXAXR010000031.1"/>
</dbReference>
<evidence type="ECO:0000313" key="1">
    <source>
        <dbReference type="EMBL" id="HAR54554.1"/>
    </source>
</evidence>
<gene>
    <name evidence="1" type="ORF">DCS45_22170</name>
</gene>
<dbReference type="AlphaFoldDB" id="A0A348WJ42"/>
<evidence type="ECO:0000313" key="2">
    <source>
        <dbReference type="Proteomes" id="UP000264719"/>
    </source>
</evidence>
<protein>
    <submittedName>
        <fullName evidence="1">Uncharacterized protein</fullName>
    </submittedName>
</protein>
<proteinExistence type="predicted"/>
<organism evidence="1 2">
    <name type="scientific">Roseovarius nubinhibens</name>
    <dbReference type="NCBI Taxonomy" id="314263"/>
    <lineage>
        <taxon>Bacteria</taxon>
        <taxon>Pseudomonadati</taxon>
        <taxon>Pseudomonadota</taxon>
        <taxon>Alphaproteobacteria</taxon>
        <taxon>Rhodobacterales</taxon>
        <taxon>Roseobacteraceae</taxon>
        <taxon>Roseovarius</taxon>
    </lineage>
</organism>
<dbReference type="Proteomes" id="UP000264719">
    <property type="component" value="Unassembled WGS sequence"/>
</dbReference>
<sequence>MHDQSHGLRQPVGQIDPLTITSTNLVIGHRLTGASAGPQLVVAGVCPSADAVFERILSIPTLPWMRGNLVLLRLDRLEDAAEMLHEIQHIGTIDRTIFLPWPDTEVPSKPLIRQSYHMVLRACTELGMIAGRGVKLQG</sequence>
<accession>A0A348WJ42</accession>
<comment type="caution">
    <text evidence="1">The sequence shown here is derived from an EMBL/GenBank/DDBJ whole genome shotgun (WGS) entry which is preliminary data.</text>
</comment>
<name>A0A348WJ42_9RHOB</name>
<dbReference type="EMBL" id="DMVW01000215">
    <property type="protein sequence ID" value="HAR54554.1"/>
    <property type="molecule type" value="Genomic_DNA"/>
</dbReference>